<name>A0A8E2J4U8_9APHY</name>
<dbReference type="Proteomes" id="UP000250043">
    <property type="component" value="Unassembled WGS sequence"/>
</dbReference>
<dbReference type="OrthoDB" id="3228837at2759"/>
<organism evidence="1 2">
    <name type="scientific">Obba rivulosa</name>
    <dbReference type="NCBI Taxonomy" id="1052685"/>
    <lineage>
        <taxon>Eukaryota</taxon>
        <taxon>Fungi</taxon>
        <taxon>Dikarya</taxon>
        <taxon>Basidiomycota</taxon>
        <taxon>Agaricomycotina</taxon>
        <taxon>Agaricomycetes</taxon>
        <taxon>Polyporales</taxon>
        <taxon>Gelatoporiaceae</taxon>
        <taxon>Obba</taxon>
    </lineage>
</organism>
<protein>
    <submittedName>
        <fullName evidence="1">Uncharacterized protein</fullName>
    </submittedName>
</protein>
<accession>A0A8E2J4U8</accession>
<gene>
    <name evidence="1" type="ORF">OBBRIDRAFT_102562</name>
</gene>
<sequence length="314" mass="35920">MAYRDLQQESDIDEDIRLHIEAEFQRYANGARILLNARPDAVTGLVSLADGLFIYASTVVRFLVRDKHYAVEIYDKLLQSQGSKGSHQLYERLDTLYTTILDNAFGMFKIDRKRLKYIHQVLTWFALNLDAPLSGEDLQFIGIPIHITMDVIDRLRSVFIVEYIVTTTTCMVPCHASFPQFLIDGERCQDSAYLVNSRSGNAMIAASLFKLLTSNTLPKGADGDLPHIWKSADGKWMFHVLRAKYTYELAYLLRIFVESHLEAWLRGVEPWQHHGHISKLHVVSTLAATQDWCKRHRLGDDLVARLGQIVDQNV</sequence>
<proteinExistence type="predicted"/>
<reference evidence="1 2" key="1">
    <citation type="submission" date="2016-07" db="EMBL/GenBank/DDBJ databases">
        <title>Draft genome of the white-rot fungus Obba rivulosa 3A-2.</title>
        <authorList>
            <consortium name="DOE Joint Genome Institute"/>
            <person name="Miettinen O."/>
            <person name="Riley R."/>
            <person name="Acob R."/>
            <person name="Barry K."/>
            <person name="Cullen D."/>
            <person name="De Vries R."/>
            <person name="Hainaut M."/>
            <person name="Hatakka A."/>
            <person name="Henrissat B."/>
            <person name="Hilden K."/>
            <person name="Kuo R."/>
            <person name="Labutti K."/>
            <person name="Lipzen A."/>
            <person name="Makela M.R."/>
            <person name="Sandor L."/>
            <person name="Spatafora J.W."/>
            <person name="Grigoriev I.V."/>
            <person name="Hibbett D.S."/>
        </authorList>
    </citation>
    <scope>NUCLEOTIDE SEQUENCE [LARGE SCALE GENOMIC DNA]</scope>
    <source>
        <strain evidence="1 2">3A-2</strain>
    </source>
</reference>
<dbReference type="EMBL" id="KV722342">
    <property type="protein sequence ID" value="OCH94626.1"/>
    <property type="molecule type" value="Genomic_DNA"/>
</dbReference>
<dbReference type="AlphaFoldDB" id="A0A8E2J4U8"/>
<keyword evidence="2" id="KW-1185">Reference proteome</keyword>
<evidence type="ECO:0000313" key="2">
    <source>
        <dbReference type="Proteomes" id="UP000250043"/>
    </source>
</evidence>
<evidence type="ECO:0000313" key="1">
    <source>
        <dbReference type="EMBL" id="OCH94626.1"/>
    </source>
</evidence>